<organism evidence="1 2">
    <name type="scientific">Gryllus longicercus</name>
    <dbReference type="NCBI Taxonomy" id="2509291"/>
    <lineage>
        <taxon>Eukaryota</taxon>
        <taxon>Metazoa</taxon>
        <taxon>Ecdysozoa</taxon>
        <taxon>Arthropoda</taxon>
        <taxon>Hexapoda</taxon>
        <taxon>Insecta</taxon>
        <taxon>Pterygota</taxon>
        <taxon>Neoptera</taxon>
        <taxon>Polyneoptera</taxon>
        <taxon>Orthoptera</taxon>
        <taxon>Ensifera</taxon>
        <taxon>Gryllidea</taxon>
        <taxon>Grylloidea</taxon>
        <taxon>Gryllidae</taxon>
        <taxon>Gryllinae</taxon>
        <taxon>Gryllus</taxon>
    </lineage>
</organism>
<dbReference type="Proteomes" id="UP001378592">
    <property type="component" value="Unassembled WGS sequence"/>
</dbReference>
<evidence type="ECO:0000313" key="1">
    <source>
        <dbReference type="EMBL" id="KAK7865207.1"/>
    </source>
</evidence>
<name>A0AAN9VMT1_9ORTH</name>
<comment type="caution">
    <text evidence="1">The sequence shown here is derived from an EMBL/GenBank/DDBJ whole genome shotgun (WGS) entry which is preliminary data.</text>
</comment>
<evidence type="ECO:0000313" key="2">
    <source>
        <dbReference type="Proteomes" id="UP001378592"/>
    </source>
</evidence>
<protein>
    <submittedName>
        <fullName evidence="1">Uncharacterized protein</fullName>
    </submittedName>
</protein>
<gene>
    <name evidence="1" type="ORF">R5R35_003923</name>
</gene>
<reference evidence="1 2" key="1">
    <citation type="submission" date="2024-03" db="EMBL/GenBank/DDBJ databases">
        <title>The genome assembly and annotation of the cricket Gryllus longicercus Weissman &amp; Gray.</title>
        <authorList>
            <person name="Szrajer S."/>
            <person name="Gray D."/>
            <person name="Ylla G."/>
        </authorList>
    </citation>
    <scope>NUCLEOTIDE SEQUENCE [LARGE SCALE GENOMIC DNA]</scope>
    <source>
        <strain evidence="1">DAG 2021-001</strain>
        <tissue evidence="1">Whole body minus gut</tissue>
    </source>
</reference>
<proteinExistence type="predicted"/>
<sequence>MGTQCKVQCNGISTQKKQQTHRKKYCIRTSKSLTKHLTQTIAKKISLTRRLHLFPSISATTFTTSIEQDTASLHCLQRFDIMKTGFQFLQQLKSVKKVKSLPARKDTSKHFKRNYFQVFSDFKRN</sequence>
<dbReference type="EMBL" id="JAZDUA010000183">
    <property type="protein sequence ID" value="KAK7865207.1"/>
    <property type="molecule type" value="Genomic_DNA"/>
</dbReference>
<accession>A0AAN9VMT1</accession>
<keyword evidence="2" id="KW-1185">Reference proteome</keyword>
<dbReference type="AlphaFoldDB" id="A0AAN9VMT1"/>